<dbReference type="PROSITE" id="PS51212">
    <property type="entry name" value="WSC"/>
    <property type="match status" value="4"/>
</dbReference>
<accession>A0A4E9DE97</accession>
<feature type="domain" description="WSC" evidence="9">
    <location>
        <begin position="484"/>
        <end position="574"/>
    </location>
</feature>
<feature type="domain" description="WSC" evidence="9">
    <location>
        <begin position="253"/>
        <end position="347"/>
    </location>
</feature>
<protein>
    <recommendedName>
        <fullName evidence="9">WSC domain-containing protein</fullName>
    </recommendedName>
</protein>
<keyword evidence="6" id="KW-0325">Glycoprotein</keyword>
<sequence length="787" mass="87430">MARLIFVYAALFFWVTLAVAQYDHNNLLKGCYQGRSDDFTLGGFARTQPQRERCALVCSQRGNTFVAFGTVHCFCAKSEPPSTNEVDITRCKAHGLDGWNAPKLGKANHIEEVFVVFNIDPKRKSDNSKSSSQDEAKLSPHSGSPAGLAPSAGPSKPLGCYPGLPIDVHLTKITITEDERRECAKSCGGEGKAAVVFSGFKCGCTNILPDASTRVEDIRCALQSTNKLYRTDLVYSVWSTGVEAQEKSTSLIKGPVGKCFSSRPLTSRQFIVRNNGHVREVCLDRCNYHGYPIALVHDSNCWCAKTYPRRIYSSGLESCDIPCLGDNGGRCGGTKGIKLYYSVYETEQVDKAPVDLSRRPFDLPVRHETTWHGCWSEPPITEHHSLSIQNNTPASCASYCRRYKSKVAAVRQNSCICAESYPERSRRRPDSLCKSSCPGNPYEDCGGTQVWTVVNTGLDTRVSFDKPRLKEQPEDFNMNPGSKKASLSGCYAEESVTQGAIQVHIGGGRVELCASRCRNLKMPVSALQGNTCVCRDTIPRKDSKVDKFHCNHSCRDADEGSCGGKDTYSIYNSGLQGHIRIDANTKQSHGCFRFDRFLSTRRTPELVRVDIHGPNRNPKGGSCTTQCAEKGFAVALRHHTQCFCSPGLPPERRRVDDEFCSIGCRGDTLETCGGPSYAYTVYKTDAYMPDLHTEKKPKAKKPKQEDLSSSPDSRPQCLHPALDKVYEVFNEVSDRMAVITQKVRHGFFWLRDKSQHIFDVCLWHVMLFFSNIMYRLGLLSAEGVVEL</sequence>
<evidence type="ECO:0000256" key="1">
    <source>
        <dbReference type="ARBA" id="ARBA00004167"/>
    </source>
</evidence>
<dbReference type="Pfam" id="PF01822">
    <property type="entry name" value="WSC"/>
    <property type="match status" value="4"/>
</dbReference>
<keyword evidence="4" id="KW-1133">Transmembrane helix</keyword>
<feature type="region of interest" description="Disordered" evidence="7">
    <location>
        <begin position="692"/>
        <end position="718"/>
    </location>
</feature>
<keyword evidence="5" id="KW-0472">Membrane</keyword>
<keyword evidence="3 8" id="KW-0732">Signal</keyword>
<evidence type="ECO:0000313" key="10">
    <source>
        <dbReference type="EMBL" id="VIO55113.1"/>
    </source>
</evidence>
<dbReference type="InterPro" id="IPR051836">
    <property type="entry name" value="Kremen_rcpt"/>
</dbReference>
<dbReference type="PANTHER" id="PTHR24269:SF16">
    <property type="entry name" value="PROTEIN SLG1"/>
    <property type="match status" value="1"/>
</dbReference>
<evidence type="ECO:0000256" key="7">
    <source>
        <dbReference type="SAM" id="MobiDB-lite"/>
    </source>
</evidence>
<evidence type="ECO:0000256" key="5">
    <source>
        <dbReference type="ARBA" id="ARBA00023136"/>
    </source>
</evidence>
<feature type="signal peptide" evidence="8">
    <location>
        <begin position="1"/>
        <end position="20"/>
    </location>
</feature>
<evidence type="ECO:0000256" key="4">
    <source>
        <dbReference type="ARBA" id="ARBA00022989"/>
    </source>
</evidence>
<evidence type="ECO:0000256" key="3">
    <source>
        <dbReference type="ARBA" id="ARBA00022729"/>
    </source>
</evidence>
<dbReference type="AlphaFoldDB" id="A0A4E9DE97"/>
<evidence type="ECO:0000259" key="9">
    <source>
        <dbReference type="PROSITE" id="PS51212"/>
    </source>
</evidence>
<evidence type="ECO:0000256" key="2">
    <source>
        <dbReference type="ARBA" id="ARBA00022692"/>
    </source>
</evidence>
<evidence type="ECO:0000256" key="6">
    <source>
        <dbReference type="ARBA" id="ARBA00023180"/>
    </source>
</evidence>
<gene>
    <name evidence="10" type="ORF">FUG_LOCUS145300</name>
</gene>
<feature type="domain" description="WSC" evidence="9">
    <location>
        <begin position="585"/>
        <end position="685"/>
    </location>
</feature>
<feature type="domain" description="WSC" evidence="9">
    <location>
        <begin position="368"/>
        <end position="457"/>
    </location>
</feature>
<reference evidence="10" key="1">
    <citation type="submission" date="2019-04" db="EMBL/GenBank/DDBJ databases">
        <authorList>
            <person name="Melise S."/>
            <person name="Noan J."/>
            <person name="Okalmin O."/>
        </authorList>
    </citation>
    <scope>NUCLEOTIDE SEQUENCE</scope>
    <source>
        <strain evidence="10">FN9</strain>
    </source>
</reference>
<feature type="compositionally biased region" description="Basic and acidic residues" evidence="7">
    <location>
        <begin position="123"/>
        <end position="138"/>
    </location>
</feature>
<proteinExistence type="predicted"/>
<keyword evidence="2" id="KW-0812">Transmembrane</keyword>
<dbReference type="SMART" id="SM00321">
    <property type="entry name" value="WSC"/>
    <property type="match status" value="4"/>
</dbReference>
<dbReference type="PANTHER" id="PTHR24269">
    <property type="entry name" value="KREMEN PROTEIN"/>
    <property type="match status" value="1"/>
</dbReference>
<evidence type="ECO:0000256" key="8">
    <source>
        <dbReference type="SAM" id="SignalP"/>
    </source>
</evidence>
<feature type="chain" id="PRO_5026189774" description="WSC domain-containing protein" evidence="8">
    <location>
        <begin position="21"/>
        <end position="787"/>
    </location>
</feature>
<dbReference type="GO" id="GO:0005886">
    <property type="term" value="C:plasma membrane"/>
    <property type="evidence" value="ECO:0007669"/>
    <property type="project" value="TreeGrafter"/>
</dbReference>
<dbReference type="EMBL" id="CAAKMV010000111">
    <property type="protein sequence ID" value="VIO55113.1"/>
    <property type="molecule type" value="Genomic_DNA"/>
</dbReference>
<comment type="subcellular location">
    <subcellularLocation>
        <location evidence="1">Membrane</location>
        <topology evidence="1">Single-pass membrane protein</topology>
    </subcellularLocation>
</comment>
<name>A0A4E9DE97_GIBZA</name>
<feature type="compositionally biased region" description="Basic and acidic residues" evidence="7">
    <location>
        <begin position="692"/>
        <end position="706"/>
    </location>
</feature>
<dbReference type="InterPro" id="IPR002889">
    <property type="entry name" value="WSC_carb-bd"/>
</dbReference>
<feature type="region of interest" description="Disordered" evidence="7">
    <location>
        <begin position="123"/>
        <end position="152"/>
    </location>
</feature>
<organism evidence="10">
    <name type="scientific">Gibberella zeae</name>
    <name type="common">Wheat head blight fungus</name>
    <name type="synonym">Fusarium graminearum</name>
    <dbReference type="NCBI Taxonomy" id="5518"/>
    <lineage>
        <taxon>Eukaryota</taxon>
        <taxon>Fungi</taxon>
        <taxon>Dikarya</taxon>
        <taxon>Ascomycota</taxon>
        <taxon>Pezizomycotina</taxon>
        <taxon>Sordariomycetes</taxon>
        <taxon>Hypocreomycetidae</taxon>
        <taxon>Hypocreales</taxon>
        <taxon>Nectriaceae</taxon>
        <taxon>Fusarium</taxon>
    </lineage>
</organism>